<evidence type="ECO:0000256" key="1">
    <source>
        <dbReference type="SAM" id="SignalP"/>
    </source>
</evidence>
<comment type="caution">
    <text evidence="2">The sequence shown here is derived from an EMBL/GenBank/DDBJ whole genome shotgun (WGS) entry which is preliminary data.</text>
</comment>
<gene>
    <name evidence="2" type="ORF">F7D20_07440</name>
</gene>
<keyword evidence="3" id="KW-1185">Reference proteome</keyword>
<protein>
    <recommendedName>
        <fullName evidence="4">Right-handed parallel beta-helix repeat-containing protein</fullName>
    </recommendedName>
</protein>
<accession>A0A6A7WBI5</accession>
<sequence length="614" mass="64781">MKRFTLMLAGVLCASASFATDYYVSVDGSGEKSGSSWENAIAFTEMCGKINEYQNGDVFYFQGGTYYVPAKVPTVSNGYSFIGATTGTPTVFSGDVNGDGVANEGDAPSLLFIKLDTKNGDDSKHFVLKNITFTGAYVNQTKTSALRVDNSGWVDVQNCIFDKNISVYSKDNNHGGPACLLERSTVNFTDCKFINNESIGRGGAIKLTSDGATKGYTTLNRCLVSGNKASSLGSAIFFNHGQELNIINSVITENVSGTEGEVGAIFSIGADSNYARQITLINSTVAGNMGGAQVLGRKDAVIRIANSIIVGDGTTPAISLQDKPKQVLSNGYNIIGMYKVGTAPTSAWKTSDFVSDDNTLSSIFGNNAVTNGPVAAPYGATQVQMEAIAKDWSLGQNLKQDINGVSRGDIAVPGAVVAKPLKGKFGITDTKYATYYHDFGYMMPEGVKGGVVTDAKVEGTLVVDYKYGSGSVVPAKSALLLNGAKNDYEVALKLEETSEDVNLLKGTSDESLTTSDEVGAKFYKLANDKDKGIGFYWDAENGAAFTNSANKAYLAVAGEASAAKGFALGGVDTGIKEVTEVGKMAGKIYNLQGMQQKGLQKGICIVNGKKFVVK</sequence>
<dbReference type="InterPro" id="IPR012334">
    <property type="entry name" value="Pectin_lyas_fold"/>
</dbReference>
<name>A0A6A7WBI5_9BACT</name>
<dbReference type="Gene3D" id="2.160.20.10">
    <property type="entry name" value="Single-stranded right-handed beta-helix, Pectin lyase-like"/>
    <property type="match status" value="1"/>
</dbReference>
<dbReference type="SUPFAM" id="SSF51126">
    <property type="entry name" value="Pectin lyase-like"/>
    <property type="match status" value="1"/>
</dbReference>
<feature type="signal peptide" evidence="1">
    <location>
        <begin position="1"/>
        <end position="19"/>
    </location>
</feature>
<reference evidence="2 3" key="1">
    <citation type="submission" date="2019-09" db="EMBL/GenBank/DDBJ databases">
        <title>Distinct polysaccharide growth profiles of human intestinal Prevotella copri isolates.</title>
        <authorList>
            <person name="Fehlner-Peach H."/>
            <person name="Magnabosco C."/>
            <person name="Raghavan V."/>
            <person name="Scher J.U."/>
            <person name="Tett A."/>
            <person name="Cox L.M."/>
            <person name="Gottsegen C."/>
            <person name="Watters A."/>
            <person name="Wiltshire- Gordon J.D."/>
            <person name="Segata N."/>
            <person name="Bonneau R."/>
            <person name="Littman D.R."/>
        </authorList>
    </citation>
    <scope>NUCLEOTIDE SEQUENCE [LARGE SCALE GENOMIC DNA]</scope>
    <source>
        <strain evidence="3">iAQ1173</strain>
    </source>
</reference>
<evidence type="ECO:0000313" key="2">
    <source>
        <dbReference type="EMBL" id="MQP11792.1"/>
    </source>
</evidence>
<dbReference type="EMBL" id="VZAD01000061">
    <property type="protein sequence ID" value="MQP11792.1"/>
    <property type="molecule type" value="Genomic_DNA"/>
</dbReference>
<dbReference type="InterPro" id="IPR011050">
    <property type="entry name" value="Pectin_lyase_fold/virulence"/>
</dbReference>
<dbReference type="AlphaFoldDB" id="A0A6A7WBI5"/>
<feature type="chain" id="PRO_5025659830" description="Right-handed parallel beta-helix repeat-containing protein" evidence="1">
    <location>
        <begin position="20"/>
        <end position="614"/>
    </location>
</feature>
<organism evidence="2 3">
    <name type="scientific">Segatella copri</name>
    <dbReference type="NCBI Taxonomy" id="165179"/>
    <lineage>
        <taxon>Bacteria</taxon>
        <taxon>Pseudomonadati</taxon>
        <taxon>Bacteroidota</taxon>
        <taxon>Bacteroidia</taxon>
        <taxon>Bacteroidales</taxon>
        <taxon>Prevotellaceae</taxon>
        <taxon>Segatella</taxon>
    </lineage>
</organism>
<dbReference type="RefSeq" id="WP_158463472.1">
    <property type="nucleotide sequence ID" value="NZ_VZAD01000061.1"/>
</dbReference>
<dbReference type="OrthoDB" id="1067798at2"/>
<evidence type="ECO:0000313" key="3">
    <source>
        <dbReference type="Proteomes" id="UP000384372"/>
    </source>
</evidence>
<proteinExistence type="predicted"/>
<dbReference type="Proteomes" id="UP000384372">
    <property type="component" value="Unassembled WGS sequence"/>
</dbReference>
<evidence type="ECO:0008006" key="4">
    <source>
        <dbReference type="Google" id="ProtNLM"/>
    </source>
</evidence>
<keyword evidence="1" id="KW-0732">Signal</keyword>